<sequence length="71" mass="7571">MSAAVNEETSVYVGGLPYEANEDMLRDAFGRFGTIVSVKVPFPTSHAARPPPLSRPALPSQGFAALRSFSC</sequence>
<reference evidence="4" key="1">
    <citation type="journal article" date="2005" name="Nature">
        <title>The map-based sequence of the rice genome.</title>
        <authorList>
            <consortium name="International rice genome sequencing project (IRGSP)"/>
            <person name="Matsumoto T."/>
            <person name="Wu J."/>
            <person name="Kanamori H."/>
            <person name="Katayose Y."/>
            <person name="Fujisawa M."/>
            <person name="Namiki N."/>
            <person name="Mizuno H."/>
            <person name="Yamamoto K."/>
            <person name="Antonio B.A."/>
            <person name="Baba T."/>
            <person name="Sakata K."/>
            <person name="Nagamura Y."/>
            <person name="Aoki H."/>
            <person name="Arikawa K."/>
            <person name="Arita K."/>
            <person name="Bito T."/>
            <person name="Chiden Y."/>
            <person name="Fujitsuka N."/>
            <person name="Fukunaka R."/>
            <person name="Hamada M."/>
            <person name="Harada C."/>
            <person name="Hayashi A."/>
            <person name="Hijishita S."/>
            <person name="Honda M."/>
            <person name="Hosokawa S."/>
            <person name="Ichikawa Y."/>
            <person name="Idonuma A."/>
            <person name="Iijima M."/>
            <person name="Ikeda M."/>
            <person name="Ikeno M."/>
            <person name="Ito K."/>
            <person name="Ito S."/>
            <person name="Ito T."/>
            <person name="Ito Y."/>
            <person name="Ito Y."/>
            <person name="Iwabuchi A."/>
            <person name="Kamiya K."/>
            <person name="Karasawa W."/>
            <person name="Kurita K."/>
            <person name="Katagiri S."/>
            <person name="Kikuta A."/>
            <person name="Kobayashi H."/>
            <person name="Kobayashi N."/>
            <person name="Machita K."/>
            <person name="Maehara T."/>
            <person name="Masukawa M."/>
            <person name="Mizubayashi T."/>
            <person name="Mukai Y."/>
            <person name="Nagasaki H."/>
            <person name="Nagata Y."/>
            <person name="Naito S."/>
            <person name="Nakashima M."/>
            <person name="Nakama Y."/>
            <person name="Nakamichi Y."/>
            <person name="Nakamura M."/>
            <person name="Meguro A."/>
            <person name="Negishi M."/>
            <person name="Ohta I."/>
            <person name="Ohta T."/>
            <person name="Okamoto M."/>
            <person name="Ono N."/>
            <person name="Saji S."/>
            <person name="Sakaguchi M."/>
            <person name="Sakai K."/>
            <person name="Shibata M."/>
            <person name="Shimokawa T."/>
            <person name="Song J."/>
            <person name="Takazaki Y."/>
            <person name="Terasawa K."/>
            <person name="Tsugane M."/>
            <person name="Tsuji K."/>
            <person name="Ueda S."/>
            <person name="Waki K."/>
            <person name="Yamagata H."/>
            <person name="Yamamoto M."/>
            <person name="Yamamoto S."/>
            <person name="Yamane H."/>
            <person name="Yoshiki S."/>
            <person name="Yoshihara R."/>
            <person name="Yukawa K."/>
            <person name="Zhong H."/>
            <person name="Yano M."/>
            <person name="Yuan Q."/>
            <person name="Ouyang S."/>
            <person name="Liu J."/>
            <person name="Jones K.M."/>
            <person name="Gansberger K."/>
            <person name="Moffat K."/>
            <person name="Hill J."/>
            <person name="Bera J."/>
            <person name="Fadrosh D."/>
            <person name="Jin S."/>
            <person name="Johri S."/>
            <person name="Kim M."/>
            <person name="Overton L."/>
            <person name="Reardon M."/>
            <person name="Tsitrin T."/>
            <person name="Vuong H."/>
            <person name="Weaver B."/>
            <person name="Ciecko A."/>
            <person name="Tallon L."/>
            <person name="Jackson J."/>
            <person name="Pai G."/>
            <person name="Aken S.V."/>
            <person name="Utterback T."/>
            <person name="Reidmuller S."/>
            <person name="Feldblyum T."/>
            <person name="Hsiao J."/>
            <person name="Zismann V."/>
            <person name="Iobst S."/>
            <person name="de Vazeille A.R."/>
            <person name="Buell C.R."/>
            <person name="Ying K."/>
            <person name="Li Y."/>
            <person name="Lu T."/>
            <person name="Huang Y."/>
            <person name="Zhao Q."/>
            <person name="Feng Q."/>
            <person name="Zhang L."/>
            <person name="Zhu J."/>
            <person name="Weng Q."/>
            <person name="Mu J."/>
            <person name="Lu Y."/>
            <person name="Fan D."/>
            <person name="Liu Y."/>
            <person name="Guan J."/>
            <person name="Zhang Y."/>
            <person name="Yu S."/>
            <person name="Liu X."/>
            <person name="Zhang Y."/>
            <person name="Hong G."/>
            <person name="Han B."/>
            <person name="Choisne N."/>
            <person name="Demange N."/>
            <person name="Orjeda G."/>
            <person name="Samain S."/>
            <person name="Cattolico L."/>
            <person name="Pelletier E."/>
            <person name="Couloux A."/>
            <person name="Segurens B."/>
            <person name="Wincker P."/>
            <person name="D'Hont A."/>
            <person name="Scarpelli C."/>
            <person name="Weissenbach J."/>
            <person name="Salanoubat M."/>
            <person name="Quetier F."/>
            <person name="Yu Y."/>
            <person name="Kim H.R."/>
            <person name="Rambo T."/>
            <person name="Currie J."/>
            <person name="Collura K."/>
            <person name="Luo M."/>
            <person name="Yang T."/>
            <person name="Ammiraju J.S.S."/>
            <person name="Engler F."/>
            <person name="Soderlund C."/>
            <person name="Wing R.A."/>
            <person name="Palmer L.E."/>
            <person name="de la Bastide M."/>
            <person name="Spiegel L."/>
            <person name="Nascimento L."/>
            <person name="Zutavern T."/>
            <person name="O'Shaughnessy A."/>
            <person name="Dike S."/>
            <person name="Dedhia N."/>
            <person name="Preston R."/>
            <person name="Balija V."/>
            <person name="McCombie W.R."/>
            <person name="Chow T."/>
            <person name="Chen H."/>
            <person name="Chung M."/>
            <person name="Chen C."/>
            <person name="Shaw J."/>
            <person name="Wu H."/>
            <person name="Hsiao K."/>
            <person name="Chao Y."/>
            <person name="Chu M."/>
            <person name="Cheng C."/>
            <person name="Hour A."/>
            <person name="Lee P."/>
            <person name="Lin S."/>
            <person name="Lin Y."/>
            <person name="Liou J."/>
            <person name="Liu S."/>
            <person name="Hsing Y."/>
            <person name="Raghuvanshi S."/>
            <person name="Mohanty A."/>
            <person name="Bharti A.K."/>
            <person name="Gaur A."/>
            <person name="Gupta V."/>
            <person name="Kumar D."/>
            <person name="Ravi V."/>
            <person name="Vij S."/>
            <person name="Kapur A."/>
            <person name="Khurana P."/>
            <person name="Khurana P."/>
            <person name="Khurana J.P."/>
            <person name="Tyagi A.K."/>
            <person name="Gaikwad K."/>
            <person name="Singh A."/>
            <person name="Dalal V."/>
            <person name="Srivastava S."/>
            <person name="Dixit A."/>
            <person name="Pal A.K."/>
            <person name="Ghazi I.A."/>
            <person name="Yadav M."/>
            <person name="Pandit A."/>
            <person name="Bhargava A."/>
            <person name="Sureshbabu K."/>
            <person name="Batra K."/>
            <person name="Sharma T.R."/>
            <person name="Mohapatra T."/>
            <person name="Singh N.K."/>
            <person name="Messing J."/>
            <person name="Nelson A.B."/>
            <person name="Fuks G."/>
            <person name="Kavchok S."/>
            <person name="Keizer G."/>
            <person name="Linton E."/>
            <person name="Llaca V."/>
            <person name="Song R."/>
            <person name="Tanyolac B."/>
            <person name="Young S."/>
            <person name="Ho-Il K."/>
            <person name="Hahn J.H."/>
            <person name="Sangsakoo G."/>
            <person name="Vanavichit A."/>
            <person name="de Mattos Luiz.A.T."/>
            <person name="Zimmer P.D."/>
            <person name="Malone G."/>
            <person name="Dellagostin O."/>
            <person name="de Oliveira A.C."/>
            <person name="Bevan M."/>
            <person name="Bancroft I."/>
            <person name="Minx P."/>
            <person name="Cordum H."/>
            <person name="Wilson R."/>
            <person name="Cheng Z."/>
            <person name="Jin W."/>
            <person name="Jiang J."/>
            <person name="Leong S.A."/>
            <person name="Iwama H."/>
            <person name="Gojobori T."/>
            <person name="Itoh T."/>
            <person name="Niimura Y."/>
            <person name="Fujii Y."/>
            <person name="Habara T."/>
            <person name="Sakai H."/>
            <person name="Sato Y."/>
            <person name="Wilson G."/>
            <person name="Kumar K."/>
            <person name="McCouch S."/>
            <person name="Juretic N."/>
            <person name="Hoen D."/>
            <person name="Wright S."/>
            <person name="Bruskiewich R."/>
            <person name="Bureau T."/>
            <person name="Miyao A."/>
            <person name="Hirochika H."/>
            <person name="Nishikawa T."/>
            <person name="Kadowaki K."/>
            <person name="Sugiura M."/>
            <person name="Burr B."/>
            <person name="Sasaki T."/>
        </authorList>
    </citation>
    <scope>NUCLEOTIDE SEQUENCE [LARGE SCALE GENOMIC DNA]</scope>
    <source>
        <strain evidence="4">cv. Nipponbare</strain>
    </source>
</reference>
<keyword evidence="1" id="KW-0694">RNA-binding</keyword>
<evidence type="ECO:0007829" key="6">
    <source>
        <dbReference type="ProteomicsDB" id="A0A0P0VG66"/>
    </source>
</evidence>
<dbReference type="GO" id="GO:0003723">
    <property type="term" value="F:RNA binding"/>
    <property type="evidence" value="ECO:0007669"/>
    <property type="project" value="UniProtKB-UniRule"/>
</dbReference>
<organism evidence="3 4">
    <name type="scientific">Oryza sativa subsp. japonica</name>
    <name type="common">Rice</name>
    <dbReference type="NCBI Taxonomy" id="39947"/>
    <lineage>
        <taxon>Eukaryota</taxon>
        <taxon>Viridiplantae</taxon>
        <taxon>Streptophyta</taxon>
        <taxon>Embryophyta</taxon>
        <taxon>Tracheophyta</taxon>
        <taxon>Spermatophyta</taxon>
        <taxon>Magnoliopsida</taxon>
        <taxon>Liliopsida</taxon>
        <taxon>Poales</taxon>
        <taxon>Poaceae</taxon>
        <taxon>BOP clade</taxon>
        <taxon>Oryzoideae</taxon>
        <taxon>Oryzeae</taxon>
        <taxon>Oryzinae</taxon>
        <taxon>Oryza</taxon>
        <taxon>Oryza sativa</taxon>
    </lineage>
</organism>
<dbReference type="InParanoid" id="A0A0P0VG66"/>
<evidence type="ECO:0000313" key="3">
    <source>
        <dbReference type="EMBL" id="BAS77571.1"/>
    </source>
</evidence>
<dbReference type="Gene3D" id="3.30.70.330">
    <property type="match status" value="1"/>
</dbReference>
<dbReference type="Proteomes" id="UP000059680">
    <property type="component" value="Chromosome 2"/>
</dbReference>
<dbReference type="SUPFAM" id="SSF54928">
    <property type="entry name" value="RNA-binding domain, RBD"/>
    <property type="match status" value="1"/>
</dbReference>
<feature type="domain" description="RRM" evidence="2">
    <location>
        <begin position="9"/>
        <end position="64"/>
    </location>
</feature>
<keyword evidence="5 6" id="KW-1267">Proteomics identification</keyword>
<accession>A0A0P0VG66</accession>
<dbReference type="Pfam" id="PF00076">
    <property type="entry name" value="RRM_1"/>
    <property type="match status" value="1"/>
</dbReference>
<dbReference type="InterPro" id="IPR012677">
    <property type="entry name" value="Nucleotide-bd_a/b_plait_sf"/>
</dbReference>
<dbReference type="PROSITE" id="PS50102">
    <property type="entry name" value="RRM"/>
    <property type="match status" value="1"/>
</dbReference>
<dbReference type="PaxDb" id="39947-A0A0P0VG66"/>
<dbReference type="Gramene" id="Os02t0208200-01">
    <property type="protein sequence ID" value="Os02t0208200-01"/>
    <property type="gene ID" value="Os02g0208200"/>
</dbReference>
<evidence type="ECO:0000313" key="4">
    <source>
        <dbReference type="Proteomes" id="UP000059680"/>
    </source>
</evidence>
<dbReference type="InterPro" id="IPR035979">
    <property type="entry name" value="RBD_domain_sf"/>
</dbReference>
<dbReference type="STRING" id="39947.A0A0P0VG66"/>
<dbReference type="InterPro" id="IPR000504">
    <property type="entry name" value="RRM_dom"/>
</dbReference>
<gene>
    <name evidence="3" type="ordered locus">Os02g0208200</name>
    <name evidence="3" type="ORF">OSNPB_020208200</name>
</gene>
<dbReference type="FunCoup" id="A0A0P0VG66">
    <property type="interactions" value="29"/>
</dbReference>
<keyword evidence="4" id="KW-1185">Reference proteome</keyword>
<reference evidence="3 4" key="2">
    <citation type="journal article" date="2013" name="Plant Cell Physiol.">
        <title>Rice Annotation Project Database (RAP-DB): an integrative and interactive database for rice genomics.</title>
        <authorList>
            <person name="Sakai H."/>
            <person name="Lee S.S."/>
            <person name="Tanaka T."/>
            <person name="Numa H."/>
            <person name="Kim J."/>
            <person name="Kawahara Y."/>
            <person name="Wakimoto H."/>
            <person name="Yang C.C."/>
            <person name="Iwamoto M."/>
            <person name="Abe T."/>
            <person name="Yamada Y."/>
            <person name="Muto A."/>
            <person name="Inokuchi H."/>
            <person name="Ikemura T."/>
            <person name="Matsumoto T."/>
            <person name="Sasaki T."/>
            <person name="Itoh T."/>
        </authorList>
    </citation>
    <scope>NUCLEOTIDE SEQUENCE [LARGE SCALE GENOMIC DNA]</scope>
    <source>
        <strain evidence="4">cv. Nipponbare</strain>
    </source>
</reference>
<dbReference type="EMBL" id="AP014958">
    <property type="protein sequence ID" value="BAS77571.1"/>
    <property type="molecule type" value="Genomic_DNA"/>
</dbReference>
<dbReference type="SMR" id="A0A0P0VG66"/>
<reference evidence="3 4" key="3">
    <citation type="journal article" date="2013" name="Rice">
        <title>Improvement of the Oryza sativa Nipponbare reference genome using next generation sequence and optical map data.</title>
        <authorList>
            <person name="Kawahara Y."/>
            <person name="de la Bastide M."/>
            <person name="Hamilton J.P."/>
            <person name="Kanamori H."/>
            <person name="McCombie W.R."/>
            <person name="Ouyang S."/>
            <person name="Schwartz D.C."/>
            <person name="Tanaka T."/>
            <person name="Wu J."/>
            <person name="Zhou S."/>
            <person name="Childs K.L."/>
            <person name="Davidson R.M."/>
            <person name="Lin H."/>
            <person name="Quesada-Ocampo L."/>
            <person name="Vaillancourt B."/>
            <person name="Sakai H."/>
            <person name="Lee S.S."/>
            <person name="Kim J."/>
            <person name="Numa H."/>
            <person name="Itoh T."/>
            <person name="Buell C.R."/>
            <person name="Matsumoto T."/>
        </authorList>
    </citation>
    <scope>NUCLEOTIDE SEQUENCE [LARGE SCALE GENOMIC DNA]</scope>
    <source>
        <strain evidence="4">cv. Nipponbare</strain>
    </source>
</reference>
<proteinExistence type="evidence at protein level"/>
<protein>
    <submittedName>
        <fullName evidence="3">Os02g0208200 protein</fullName>
    </submittedName>
</protein>
<evidence type="ECO:0007829" key="5">
    <source>
        <dbReference type="PeptideAtlas" id="A0A0P0VG66"/>
    </source>
</evidence>
<evidence type="ECO:0000259" key="2">
    <source>
        <dbReference type="PROSITE" id="PS50102"/>
    </source>
</evidence>
<name>A0A0P0VG66_ORYSJ</name>
<evidence type="ECO:0000256" key="1">
    <source>
        <dbReference type="PROSITE-ProRule" id="PRU00176"/>
    </source>
</evidence>
<dbReference type="AlphaFoldDB" id="A0A0P0VG66"/>